<accession>A0A1I2QMZ9</accession>
<dbReference type="EMBL" id="FOOY01000007">
    <property type="protein sequence ID" value="SFG29340.1"/>
    <property type="molecule type" value="Genomic_DNA"/>
</dbReference>
<proteinExistence type="predicted"/>
<evidence type="ECO:0000313" key="2">
    <source>
        <dbReference type="Proteomes" id="UP000198752"/>
    </source>
</evidence>
<name>A0A1I2QMZ9_9BACL</name>
<reference evidence="2" key="1">
    <citation type="submission" date="2016-10" db="EMBL/GenBank/DDBJ databases">
        <authorList>
            <person name="Varghese N."/>
            <person name="Submissions S."/>
        </authorList>
    </citation>
    <scope>NUCLEOTIDE SEQUENCE [LARGE SCALE GENOMIC DNA]</scope>
    <source>
        <strain evidence="2">ATCC 700379</strain>
    </source>
</reference>
<dbReference type="RefSeq" id="WP_245734086.1">
    <property type="nucleotide sequence ID" value="NZ_FOOY01000007.1"/>
</dbReference>
<protein>
    <recommendedName>
        <fullName evidence="3">Reverse transcriptase (RNA-dependent DNA polymerase)</fullName>
    </recommendedName>
</protein>
<dbReference type="Proteomes" id="UP000198752">
    <property type="component" value="Unassembled WGS sequence"/>
</dbReference>
<dbReference type="STRING" id="269670.SAMN02982927_01284"/>
<gene>
    <name evidence="1" type="ORF">SAMN02982927_01284</name>
</gene>
<dbReference type="AlphaFoldDB" id="A0A1I2QMZ9"/>
<evidence type="ECO:0000313" key="1">
    <source>
        <dbReference type="EMBL" id="SFG29340.1"/>
    </source>
</evidence>
<keyword evidence="2" id="KW-1185">Reference proteome</keyword>
<organism evidence="1 2">
    <name type="scientific">Sporolactobacillus nakayamae</name>
    <dbReference type="NCBI Taxonomy" id="269670"/>
    <lineage>
        <taxon>Bacteria</taxon>
        <taxon>Bacillati</taxon>
        <taxon>Bacillota</taxon>
        <taxon>Bacilli</taxon>
        <taxon>Bacillales</taxon>
        <taxon>Sporolactobacillaceae</taxon>
        <taxon>Sporolactobacillus</taxon>
    </lineage>
</organism>
<evidence type="ECO:0008006" key="3">
    <source>
        <dbReference type="Google" id="ProtNLM"/>
    </source>
</evidence>
<sequence>MNTKLVRIAELAKENPKMKFTSLAHLLSEEKLKICHRELLGNKATGVDRITKAMYQEHLNEHLAGLVKRLKQKSYRPLPVRRTYIDKPGTKKKRALGIPRL</sequence>